<dbReference type="OrthoDB" id="9767366at2"/>
<evidence type="ECO:0000259" key="2">
    <source>
        <dbReference type="Pfam" id="PF07969"/>
    </source>
</evidence>
<dbReference type="Proteomes" id="UP000310017">
    <property type="component" value="Chromosome"/>
</dbReference>
<gene>
    <name evidence="3" type="ORF">FGM00_09950</name>
</gene>
<dbReference type="Gene3D" id="2.30.40.10">
    <property type="entry name" value="Urease, subunit C, domain 1"/>
    <property type="match status" value="1"/>
</dbReference>
<feature type="signal peptide" evidence="1">
    <location>
        <begin position="1"/>
        <end position="17"/>
    </location>
</feature>
<organism evidence="3 4">
    <name type="scientific">Aggregatimonas sangjinii</name>
    <dbReference type="NCBI Taxonomy" id="2583587"/>
    <lineage>
        <taxon>Bacteria</taxon>
        <taxon>Pseudomonadati</taxon>
        <taxon>Bacteroidota</taxon>
        <taxon>Flavobacteriia</taxon>
        <taxon>Flavobacteriales</taxon>
        <taxon>Flavobacteriaceae</taxon>
        <taxon>Aggregatimonas</taxon>
    </lineage>
</organism>
<dbReference type="RefSeq" id="WP_138852765.1">
    <property type="nucleotide sequence ID" value="NZ_CP040710.1"/>
</dbReference>
<feature type="chain" id="PRO_5022883257" evidence="1">
    <location>
        <begin position="18"/>
        <end position="560"/>
    </location>
</feature>
<dbReference type="SUPFAM" id="SSF51338">
    <property type="entry name" value="Composite domain of metallo-dependent hydrolases"/>
    <property type="match status" value="1"/>
</dbReference>
<reference evidence="3 4" key="1">
    <citation type="submission" date="2019-05" db="EMBL/GenBank/DDBJ databases">
        <title>Genome sequencing of F202Z8.</title>
        <authorList>
            <person name="Kwon Y.M."/>
        </authorList>
    </citation>
    <scope>NUCLEOTIDE SEQUENCE [LARGE SCALE GENOMIC DNA]</scope>
    <source>
        <strain evidence="3 4">F202Z8</strain>
    </source>
</reference>
<dbReference type="PANTHER" id="PTHR22642">
    <property type="entry name" value="IMIDAZOLONEPROPIONASE"/>
    <property type="match status" value="1"/>
</dbReference>
<dbReference type="KEGG" id="asag:FGM00_09950"/>
<dbReference type="PANTHER" id="PTHR22642:SF2">
    <property type="entry name" value="PROTEIN LONG AFTER FAR-RED 3"/>
    <property type="match status" value="1"/>
</dbReference>
<dbReference type="Gene3D" id="3.20.20.140">
    <property type="entry name" value="Metal-dependent hydrolases"/>
    <property type="match status" value="1"/>
</dbReference>
<keyword evidence="4" id="KW-1185">Reference proteome</keyword>
<feature type="domain" description="Amidohydrolase 3" evidence="2">
    <location>
        <begin position="73"/>
        <end position="552"/>
    </location>
</feature>
<dbReference type="InterPro" id="IPR013108">
    <property type="entry name" value="Amidohydro_3"/>
</dbReference>
<dbReference type="AlphaFoldDB" id="A0A5B7SU66"/>
<dbReference type="SUPFAM" id="SSF51556">
    <property type="entry name" value="Metallo-dependent hydrolases"/>
    <property type="match status" value="1"/>
</dbReference>
<dbReference type="InterPro" id="IPR032466">
    <property type="entry name" value="Metal_Hydrolase"/>
</dbReference>
<dbReference type="PROSITE" id="PS51257">
    <property type="entry name" value="PROKAR_LIPOPROTEIN"/>
    <property type="match status" value="1"/>
</dbReference>
<name>A0A5B7SU66_9FLAO</name>
<sequence>MLFRTIFNSAFILFLLAACSIETPKADVIITNTNIWTANEKLPRAEAMAILGDTILAIGSSQEMARYKSEATEVVDAKGRFVVPGFIDAHVHLLMGGNALLSVALRDASTKEEFIKRIAEYTGTLVPGEWVLEGNWDHTLWGGELPTKEWIDEFTLENPVVLYRMDGHMVLANSAALSIAGIDKRTDTMAAGEIIRDADGNPSGILKGSAMTKMLNAIPPMTEALKKKAILTATDYLLSNGVTSVHDVDSLGTYSAARKLYENGELAIRLYTAKPLNRYDEVSSKTLQSPESAEDLQRNKWLKTGLVKGFVDGSLGSHTAAFKEAYLDSSGDTGFFIAKEEDLYTWISAADKKDLQVTVHAIGDKAIATLLDIYERIIAENGRKDRRLRMEHAQHIAPDDIERFAQFGVIASVQPYHAIDDGRWAENLIGPDRIKTTYAFKSLLDEDATLAFGSDWPVAPASPLMAIYAAVTRRTLDDKNPEGWVPEQKITVEQAMFAHTRNAAFASYDEDRKGSLSEGKLADFVILSEDITTIKGPRIKNVEVLQTYIGGKKRFDRNQQ</sequence>
<dbReference type="CDD" id="cd01300">
    <property type="entry name" value="YtcJ_like"/>
    <property type="match status" value="1"/>
</dbReference>
<dbReference type="EMBL" id="CP040710">
    <property type="protein sequence ID" value="QCX00420.1"/>
    <property type="molecule type" value="Genomic_DNA"/>
</dbReference>
<dbReference type="Gene3D" id="3.10.310.70">
    <property type="match status" value="1"/>
</dbReference>
<dbReference type="GO" id="GO:0016810">
    <property type="term" value="F:hydrolase activity, acting on carbon-nitrogen (but not peptide) bonds"/>
    <property type="evidence" value="ECO:0007669"/>
    <property type="project" value="InterPro"/>
</dbReference>
<evidence type="ECO:0000313" key="4">
    <source>
        <dbReference type="Proteomes" id="UP000310017"/>
    </source>
</evidence>
<dbReference type="InterPro" id="IPR033932">
    <property type="entry name" value="YtcJ-like"/>
</dbReference>
<proteinExistence type="predicted"/>
<evidence type="ECO:0000313" key="3">
    <source>
        <dbReference type="EMBL" id="QCX00420.1"/>
    </source>
</evidence>
<dbReference type="Pfam" id="PF07969">
    <property type="entry name" value="Amidohydro_3"/>
    <property type="match status" value="1"/>
</dbReference>
<protein>
    <submittedName>
        <fullName evidence="3">Amidohydrolase</fullName>
    </submittedName>
</protein>
<keyword evidence="1" id="KW-0732">Signal</keyword>
<evidence type="ECO:0000256" key="1">
    <source>
        <dbReference type="SAM" id="SignalP"/>
    </source>
</evidence>
<accession>A0A5B7SU66</accession>
<keyword evidence="3" id="KW-0378">Hydrolase</keyword>
<dbReference type="InterPro" id="IPR011059">
    <property type="entry name" value="Metal-dep_hydrolase_composite"/>
</dbReference>